<dbReference type="GO" id="GO:0005634">
    <property type="term" value="C:nucleus"/>
    <property type="evidence" value="ECO:0007669"/>
    <property type="project" value="UniProtKB-SubCell"/>
</dbReference>
<dbReference type="GO" id="GO:0033588">
    <property type="term" value="C:elongator holoenzyme complex"/>
    <property type="evidence" value="ECO:0007669"/>
    <property type="project" value="InterPro"/>
</dbReference>
<evidence type="ECO:0000256" key="8">
    <source>
        <dbReference type="ARBA" id="ARBA00023242"/>
    </source>
</evidence>
<comment type="subcellular location">
    <subcellularLocation>
        <location evidence="2">Cytoplasm</location>
    </subcellularLocation>
    <subcellularLocation>
        <location evidence="1">Nucleus</location>
    </subcellularLocation>
</comment>
<gene>
    <name evidence="9" type="ORF">X975_21601</name>
</gene>
<proteinExistence type="inferred from homology"/>
<dbReference type="PANTHER" id="PTHR15641">
    <property type="entry name" value="ELONGATOR COMPLEX PROTEIN 5"/>
    <property type="match status" value="1"/>
</dbReference>
<dbReference type="Pfam" id="PF10483">
    <property type="entry name" value="Elong_Iki1"/>
    <property type="match status" value="1"/>
</dbReference>
<dbReference type="InterPro" id="IPR019519">
    <property type="entry name" value="Elp5"/>
</dbReference>
<evidence type="ECO:0000256" key="6">
    <source>
        <dbReference type="ARBA" id="ARBA00022490"/>
    </source>
</evidence>
<dbReference type="GO" id="GO:0005829">
    <property type="term" value="C:cytosol"/>
    <property type="evidence" value="ECO:0007669"/>
    <property type="project" value="TreeGrafter"/>
</dbReference>
<evidence type="ECO:0000256" key="3">
    <source>
        <dbReference type="ARBA" id="ARBA00005043"/>
    </source>
</evidence>
<dbReference type="Proteomes" id="UP000054359">
    <property type="component" value="Unassembled WGS sequence"/>
</dbReference>
<evidence type="ECO:0000256" key="1">
    <source>
        <dbReference type="ARBA" id="ARBA00004123"/>
    </source>
</evidence>
<evidence type="ECO:0000256" key="2">
    <source>
        <dbReference type="ARBA" id="ARBA00004496"/>
    </source>
</evidence>
<dbReference type="UniPathway" id="UPA00988"/>
<evidence type="ECO:0000313" key="10">
    <source>
        <dbReference type="Proteomes" id="UP000054359"/>
    </source>
</evidence>
<evidence type="ECO:0000313" key="9">
    <source>
        <dbReference type="EMBL" id="KFM77027.1"/>
    </source>
</evidence>
<name>A0A087UI38_STEMI</name>
<evidence type="ECO:0000256" key="5">
    <source>
        <dbReference type="ARBA" id="ARBA00020264"/>
    </source>
</evidence>
<dbReference type="GO" id="GO:0000049">
    <property type="term" value="F:tRNA binding"/>
    <property type="evidence" value="ECO:0007669"/>
    <property type="project" value="TreeGrafter"/>
</dbReference>
<comment type="pathway">
    <text evidence="3">tRNA modification; 5-methoxycarbonylmethyl-2-thiouridine-tRNA biosynthesis.</text>
</comment>
<dbReference type="OMA" id="DEEIFCI"/>
<keyword evidence="8" id="KW-0539">Nucleus</keyword>
<accession>A0A087UI38</accession>
<organism evidence="9 10">
    <name type="scientific">Stegodyphus mimosarum</name>
    <name type="common">African social velvet spider</name>
    <dbReference type="NCBI Taxonomy" id="407821"/>
    <lineage>
        <taxon>Eukaryota</taxon>
        <taxon>Metazoa</taxon>
        <taxon>Ecdysozoa</taxon>
        <taxon>Arthropoda</taxon>
        <taxon>Chelicerata</taxon>
        <taxon>Arachnida</taxon>
        <taxon>Araneae</taxon>
        <taxon>Araneomorphae</taxon>
        <taxon>Entelegynae</taxon>
        <taxon>Eresoidea</taxon>
        <taxon>Eresidae</taxon>
        <taxon>Stegodyphus</taxon>
    </lineage>
</organism>
<keyword evidence="7" id="KW-0819">tRNA processing</keyword>
<keyword evidence="10" id="KW-1185">Reference proteome</keyword>
<reference evidence="9 10" key="1">
    <citation type="submission" date="2013-11" db="EMBL/GenBank/DDBJ databases">
        <title>Genome sequencing of Stegodyphus mimosarum.</title>
        <authorList>
            <person name="Bechsgaard J."/>
        </authorList>
    </citation>
    <scope>NUCLEOTIDE SEQUENCE [LARGE SCALE GENOMIC DNA]</scope>
</reference>
<dbReference type="PANTHER" id="PTHR15641:SF1">
    <property type="entry name" value="ELONGATOR COMPLEX PROTEIN 5"/>
    <property type="match status" value="1"/>
</dbReference>
<evidence type="ECO:0000256" key="7">
    <source>
        <dbReference type="ARBA" id="ARBA00022694"/>
    </source>
</evidence>
<feature type="non-terminal residue" evidence="9">
    <location>
        <position position="224"/>
    </location>
</feature>
<comment type="similarity">
    <text evidence="4">Belongs to the ELP5 family.</text>
</comment>
<dbReference type="STRING" id="407821.A0A087UI38"/>
<dbReference type="GO" id="GO:0002098">
    <property type="term" value="P:tRNA wobble uridine modification"/>
    <property type="evidence" value="ECO:0007669"/>
    <property type="project" value="InterPro"/>
</dbReference>
<evidence type="ECO:0000256" key="4">
    <source>
        <dbReference type="ARBA" id="ARBA00009567"/>
    </source>
</evidence>
<dbReference type="EMBL" id="KK119900">
    <property type="protein sequence ID" value="KFM77027.1"/>
    <property type="molecule type" value="Genomic_DNA"/>
</dbReference>
<dbReference type="AlphaFoldDB" id="A0A087UI38"/>
<keyword evidence="6" id="KW-0963">Cytoplasm</keyword>
<sequence length="224" mass="25792">MNGLKVYKTIMQIFCKEECNMSVLCCDGLSTELMYGLKSHDKVRILDVYSDPLGWNNSNSIALLSVEKFEEQFTNFEGLICFYSLSSFLIHNGIEEMYKVLHRMLRNNSNLQILALLYCDVHNRRDINLLERIATTVLEVPLDADNTLLSTVHYSSGKVSSKSVEYKISQNYEFNLFSDIKITNKAAPVKKPDPTANLTFNLRLRDEEKEARNRIQLPYTKVQS</sequence>
<dbReference type="OrthoDB" id="166907at2759"/>
<protein>
    <recommendedName>
        <fullName evidence="5">Elongator complex protein 5</fullName>
    </recommendedName>
</protein>